<dbReference type="PANTHER" id="PTHR44170">
    <property type="entry name" value="PROTEIN SIDEKICK"/>
    <property type="match status" value="1"/>
</dbReference>
<evidence type="ECO:0000256" key="2">
    <source>
        <dbReference type="ARBA" id="ARBA00022475"/>
    </source>
</evidence>
<dbReference type="SUPFAM" id="SSF49265">
    <property type="entry name" value="Fibronectin type III"/>
    <property type="match status" value="3"/>
</dbReference>
<evidence type="ECO:0000256" key="8">
    <source>
        <dbReference type="ARBA" id="ARBA00023319"/>
    </source>
</evidence>
<feature type="region of interest" description="Disordered" evidence="9">
    <location>
        <begin position="1149"/>
        <end position="1188"/>
    </location>
</feature>
<keyword evidence="3" id="KW-0732">Signal</keyword>
<evidence type="ECO:0000256" key="4">
    <source>
        <dbReference type="ARBA" id="ARBA00022737"/>
    </source>
</evidence>
<evidence type="ECO:0000256" key="7">
    <source>
        <dbReference type="ARBA" id="ARBA00023180"/>
    </source>
</evidence>
<proteinExistence type="predicted"/>
<dbReference type="Pfam" id="PF00041">
    <property type="entry name" value="fn3"/>
    <property type="match status" value="5"/>
</dbReference>
<name>A0A9Q1D2J3_CONCO</name>
<dbReference type="FunFam" id="2.60.40.10:FF:000205">
    <property type="entry name" value="Cell adhesion associated, oncogene regulated"/>
    <property type="match status" value="1"/>
</dbReference>
<keyword evidence="6" id="KW-1015">Disulfide bond</keyword>
<dbReference type="PROSITE" id="PS50835">
    <property type="entry name" value="IG_LIKE"/>
    <property type="match status" value="3"/>
</dbReference>
<dbReference type="AlphaFoldDB" id="A0A9Q1D2J3"/>
<dbReference type="FunFam" id="2.60.40.10:FF:000273">
    <property type="entry name" value="contactin-3 isoform X1"/>
    <property type="match status" value="1"/>
</dbReference>
<evidence type="ECO:0000313" key="13">
    <source>
        <dbReference type="EMBL" id="KAJ8256641.1"/>
    </source>
</evidence>
<keyword evidence="14" id="KW-1185">Reference proteome</keyword>
<feature type="domain" description="Ig-like" evidence="11">
    <location>
        <begin position="236"/>
        <end position="320"/>
    </location>
</feature>
<feature type="domain" description="Fibronectin type-III" evidence="12">
    <location>
        <begin position="741"/>
        <end position="837"/>
    </location>
</feature>
<keyword evidence="10" id="KW-0812">Transmembrane</keyword>
<evidence type="ECO:0000259" key="11">
    <source>
        <dbReference type="PROSITE" id="PS50835"/>
    </source>
</evidence>
<dbReference type="InterPro" id="IPR013098">
    <property type="entry name" value="Ig_I-set"/>
</dbReference>
<keyword evidence="7" id="KW-0325">Glycoprotein</keyword>
<keyword evidence="10" id="KW-1133">Transmembrane helix</keyword>
<keyword evidence="2" id="KW-1003">Cell membrane</keyword>
<reference evidence="13" key="1">
    <citation type="journal article" date="2023" name="Science">
        <title>Genome structures resolve the early diversification of teleost fishes.</title>
        <authorList>
            <person name="Parey E."/>
            <person name="Louis A."/>
            <person name="Montfort J."/>
            <person name="Bouchez O."/>
            <person name="Roques C."/>
            <person name="Iampietro C."/>
            <person name="Lluch J."/>
            <person name="Castinel A."/>
            <person name="Donnadieu C."/>
            <person name="Desvignes T."/>
            <person name="Floi Bucao C."/>
            <person name="Jouanno E."/>
            <person name="Wen M."/>
            <person name="Mejri S."/>
            <person name="Dirks R."/>
            <person name="Jansen H."/>
            <person name="Henkel C."/>
            <person name="Chen W.J."/>
            <person name="Zahm M."/>
            <person name="Cabau C."/>
            <person name="Klopp C."/>
            <person name="Thompson A.W."/>
            <person name="Robinson-Rechavi M."/>
            <person name="Braasch I."/>
            <person name="Lecointre G."/>
            <person name="Bobe J."/>
            <person name="Postlethwait J.H."/>
            <person name="Berthelot C."/>
            <person name="Roest Crollius H."/>
            <person name="Guiguen Y."/>
        </authorList>
    </citation>
    <scope>NUCLEOTIDE SEQUENCE</scope>
    <source>
        <strain evidence="13">Concon-B</strain>
    </source>
</reference>
<comment type="caution">
    <text evidence="13">The sequence shown here is derived from an EMBL/GenBank/DDBJ whole genome shotgun (WGS) entry which is preliminary data.</text>
</comment>
<feature type="domain" description="Fibronectin type-III" evidence="12">
    <location>
        <begin position="329"/>
        <end position="430"/>
    </location>
</feature>
<accession>A0A9Q1D2J3</accession>
<dbReference type="SMART" id="SM00409">
    <property type="entry name" value="IG"/>
    <property type="match status" value="3"/>
</dbReference>
<gene>
    <name evidence="13" type="ORF">COCON_G00187930</name>
</gene>
<dbReference type="GO" id="GO:0005886">
    <property type="term" value="C:plasma membrane"/>
    <property type="evidence" value="ECO:0007669"/>
    <property type="project" value="UniProtKB-SubCell"/>
</dbReference>
<evidence type="ECO:0000256" key="6">
    <source>
        <dbReference type="ARBA" id="ARBA00023157"/>
    </source>
</evidence>
<dbReference type="InterPro" id="IPR003598">
    <property type="entry name" value="Ig_sub2"/>
</dbReference>
<feature type="domain" description="Ig-like" evidence="11">
    <location>
        <begin position="151"/>
        <end position="224"/>
    </location>
</feature>
<feature type="domain" description="Fibronectin type-III" evidence="12">
    <location>
        <begin position="446"/>
        <end position="547"/>
    </location>
</feature>
<dbReference type="InterPro" id="IPR003599">
    <property type="entry name" value="Ig_sub"/>
</dbReference>
<dbReference type="EMBL" id="JAFJMO010000014">
    <property type="protein sequence ID" value="KAJ8256641.1"/>
    <property type="molecule type" value="Genomic_DNA"/>
</dbReference>
<dbReference type="Pfam" id="PF07679">
    <property type="entry name" value="I-set"/>
    <property type="match status" value="2"/>
</dbReference>
<feature type="region of interest" description="Disordered" evidence="9">
    <location>
        <begin position="428"/>
        <end position="460"/>
    </location>
</feature>
<dbReference type="SUPFAM" id="SSF48726">
    <property type="entry name" value="Immunoglobulin"/>
    <property type="match status" value="3"/>
</dbReference>
<dbReference type="Proteomes" id="UP001152803">
    <property type="component" value="Unassembled WGS sequence"/>
</dbReference>
<dbReference type="SMART" id="SM00408">
    <property type="entry name" value="IGc2"/>
    <property type="match status" value="3"/>
</dbReference>
<dbReference type="SMART" id="SM00060">
    <property type="entry name" value="FN3"/>
    <property type="match status" value="5"/>
</dbReference>
<protein>
    <recommendedName>
        <fullName evidence="15">Cell adhesion molecule-related/down-regulated by oncogenes</fullName>
    </recommendedName>
</protein>
<feature type="domain" description="Fibronectin type-III" evidence="12">
    <location>
        <begin position="599"/>
        <end position="700"/>
    </location>
</feature>
<keyword evidence="4" id="KW-0677">Repeat</keyword>
<feature type="domain" description="Ig-like" evidence="11">
    <location>
        <begin position="50"/>
        <end position="135"/>
    </location>
</feature>
<evidence type="ECO:0000256" key="10">
    <source>
        <dbReference type="SAM" id="Phobius"/>
    </source>
</evidence>
<feature type="transmembrane region" description="Helical" evidence="10">
    <location>
        <begin position="973"/>
        <end position="998"/>
    </location>
</feature>
<dbReference type="GO" id="GO:0007399">
    <property type="term" value="P:nervous system development"/>
    <property type="evidence" value="ECO:0007669"/>
    <property type="project" value="TreeGrafter"/>
</dbReference>
<dbReference type="InterPro" id="IPR007110">
    <property type="entry name" value="Ig-like_dom"/>
</dbReference>
<dbReference type="PANTHER" id="PTHR44170:SF1">
    <property type="entry name" value="CELL ADHESION MOLECULE-RELATED_DOWN-REGULATED BY ONCOGENES"/>
    <property type="match status" value="1"/>
</dbReference>
<dbReference type="InterPro" id="IPR013783">
    <property type="entry name" value="Ig-like_fold"/>
</dbReference>
<dbReference type="GO" id="GO:0098609">
    <property type="term" value="P:cell-cell adhesion"/>
    <property type="evidence" value="ECO:0007669"/>
    <property type="project" value="TreeGrafter"/>
</dbReference>
<evidence type="ECO:0008006" key="15">
    <source>
        <dbReference type="Google" id="ProtNLM"/>
    </source>
</evidence>
<organism evidence="13 14">
    <name type="scientific">Conger conger</name>
    <name type="common">Conger eel</name>
    <name type="synonym">Muraena conger</name>
    <dbReference type="NCBI Taxonomy" id="82655"/>
    <lineage>
        <taxon>Eukaryota</taxon>
        <taxon>Metazoa</taxon>
        <taxon>Chordata</taxon>
        <taxon>Craniata</taxon>
        <taxon>Vertebrata</taxon>
        <taxon>Euteleostomi</taxon>
        <taxon>Actinopterygii</taxon>
        <taxon>Neopterygii</taxon>
        <taxon>Teleostei</taxon>
        <taxon>Anguilliformes</taxon>
        <taxon>Congridae</taxon>
        <taxon>Conger</taxon>
    </lineage>
</organism>
<keyword evidence="5 10" id="KW-0472">Membrane</keyword>
<dbReference type="OrthoDB" id="9998697at2759"/>
<evidence type="ECO:0000313" key="14">
    <source>
        <dbReference type="Proteomes" id="UP001152803"/>
    </source>
</evidence>
<dbReference type="InterPro" id="IPR003961">
    <property type="entry name" value="FN3_dom"/>
</dbReference>
<evidence type="ECO:0000259" key="12">
    <source>
        <dbReference type="PROSITE" id="PS50853"/>
    </source>
</evidence>
<dbReference type="PROSITE" id="PS50853">
    <property type="entry name" value="FN3"/>
    <property type="match status" value="5"/>
</dbReference>
<comment type="subcellular location">
    <subcellularLocation>
        <location evidence="1">Cell membrane</location>
    </subcellularLocation>
</comment>
<feature type="domain" description="Fibronectin type-III" evidence="12">
    <location>
        <begin position="845"/>
        <end position="945"/>
    </location>
</feature>
<dbReference type="InterPro" id="IPR036179">
    <property type="entry name" value="Ig-like_dom_sf"/>
</dbReference>
<feature type="region of interest" description="Disordered" evidence="9">
    <location>
        <begin position="586"/>
        <end position="613"/>
    </location>
</feature>
<sequence>MDARPGVLSTLLYLCQACLVSCSHMSMHITDIHVYICMIHVYLFLHVDVADSGRAPQRSLSVEEGSTALIQCPLPLSHPPALPRVRVRGEWLDKSTGEYLILPSGNLQIVSVSPQHQGMYKCGAYNPVTQETNVEARGTMLIVKRSDTPSPVRMVYPTTPQTVVVAISQSATLECVLGGSPTPIARWTKDGQEVAVGSNHRLLHNNLVLTAARESDGGDYQCSAPSETGGWVHANYTVSVLAVSEQASPGSSVTFTCTVTGNPAPNITWLFNSAPLTPSPRLEISGSSLQIAAVMQQEEGVYQCLADNGIGSAQSAGALTVQSERLVKAPEAPIITSPPQTQKPHVYDLEWRAGRDWGSPINAYFVRYRKLDDVGNVAGSWHTVRVPGSEKALQLADLEPSSLYEVLMVARTAAGEGQPAMLTFRTAKGVQDSQDTPVEGKSDTPTPEAPIITSPPQTQKPHVYDLEWRAGRDWGSPINAYFVRYRKLDDVGNVAGSWHTVRVPGSEKALQLADLEPSSLYEVLMVARTAAGEGQPAMLTFRTAKVPVVSATLTMTVKAPPPPSVNPIQRDEGEGLFSEEDELGFSQDTPVEGKSDTPTPEAPIITSPPQTQKPHVYDLEWRAGRDWGSPINAYFVRYRKLDDVGNVAGSWHTVRVPGSEKALQLADLEPSSLYEVLMVARTAAGEGQPAMLTFRTAKEKSTSSGKNDSKAPFLFQPEKVPENENTNTHFGVVIPDRVPEAPDRPTISMATESSVYVTWIPRANGGSPITAFRVEYRRQTRNADWAVAADNISPLKLSVEVRTLEPGSAYRFRVVALNAYGESPHSAPSRPYGVSPAGPPFSSRPVAGPHITSTDAVSDSQIMLRWTYTPSSNNNTPIQGFYIYYRPTDSDNDSDYKRDVVEGSKHWHLIGQLQPETSYDIKMQCFNDGGESEYSNVMICETKVRQAPGVPREHPITPPGPYPPDPPAQAGGLLYLIVGSVLGVMMLILLVFIGMCLWRNRQQSGPHKYDTPGYLYQPAEMNGHVLEYSTLPGTARINGYSHTGSPPPSSCPHLHHKLPNGTMLPNGTGHDGPLEYEHLPHNPHNGGGMYTALPQSDSSDCMSCQNFCNNNRCYAKANGTFSSGSLPMMHRAAPCQQDTLEMVPLGHVTSQSQGSEGHPLGGDEGGGKAGEEEEEPGSKTPPHSQHSCCQSGDHQCCSLEERDGEELLFEEDPDGLGVCWETLVLPELDCKEKTAWISNGSMTGGLIQPQLQEI</sequence>
<dbReference type="InterPro" id="IPR036116">
    <property type="entry name" value="FN3_sf"/>
</dbReference>
<keyword evidence="8" id="KW-0393">Immunoglobulin domain</keyword>
<evidence type="ECO:0000256" key="9">
    <source>
        <dbReference type="SAM" id="MobiDB-lite"/>
    </source>
</evidence>
<evidence type="ECO:0000256" key="5">
    <source>
        <dbReference type="ARBA" id="ARBA00023136"/>
    </source>
</evidence>
<evidence type="ECO:0000256" key="1">
    <source>
        <dbReference type="ARBA" id="ARBA00004236"/>
    </source>
</evidence>
<dbReference type="CDD" id="cd00063">
    <property type="entry name" value="FN3"/>
    <property type="match status" value="5"/>
</dbReference>
<dbReference type="Gene3D" id="2.60.40.10">
    <property type="entry name" value="Immunoglobulins"/>
    <property type="match status" value="8"/>
</dbReference>
<evidence type="ECO:0000256" key="3">
    <source>
        <dbReference type="ARBA" id="ARBA00022729"/>
    </source>
</evidence>